<dbReference type="Gene3D" id="1.10.575.10">
    <property type="entry name" value="P1 Nuclease"/>
    <property type="match status" value="1"/>
</dbReference>
<name>A0ABR6PPA6_9SPHI</name>
<keyword evidence="1" id="KW-0472">Membrane</keyword>
<evidence type="ECO:0000313" key="3">
    <source>
        <dbReference type="Proteomes" id="UP000541583"/>
    </source>
</evidence>
<reference evidence="2 3" key="1">
    <citation type="submission" date="2020-08" db="EMBL/GenBank/DDBJ databases">
        <title>Genomic Encyclopedia of Type Strains, Phase IV (KMG-V): Genome sequencing to study the core and pangenomes of soil and plant-associated prokaryotes.</title>
        <authorList>
            <person name="Whitman W."/>
        </authorList>
    </citation>
    <scope>NUCLEOTIDE SEQUENCE [LARGE SCALE GENOMIC DNA]</scope>
    <source>
        <strain evidence="2 3">ANJLi2</strain>
    </source>
</reference>
<accession>A0ABR6PPA6</accession>
<feature type="transmembrane region" description="Helical" evidence="1">
    <location>
        <begin position="21"/>
        <end position="41"/>
    </location>
</feature>
<organism evidence="2 3">
    <name type="scientific">Mucilaginibacter lappiensis</name>
    <dbReference type="NCBI Taxonomy" id="354630"/>
    <lineage>
        <taxon>Bacteria</taxon>
        <taxon>Pseudomonadati</taxon>
        <taxon>Bacteroidota</taxon>
        <taxon>Sphingobacteriia</taxon>
        <taxon>Sphingobacteriales</taxon>
        <taxon>Sphingobacteriaceae</taxon>
        <taxon>Mucilaginibacter</taxon>
    </lineage>
</organism>
<dbReference type="EMBL" id="JACHCB010000009">
    <property type="protein sequence ID" value="MBB6110820.1"/>
    <property type="molecule type" value="Genomic_DNA"/>
</dbReference>
<proteinExistence type="predicted"/>
<dbReference type="InterPro" id="IPR008947">
    <property type="entry name" value="PLipase_C/P1_nuclease_dom_sf"/>
</dbReference>
<evidence type="ECO:0000256" key="1">
    <source>
        <dbReference type="SAM" id="Phobius"/>
    </source>
</evidence>
<dbReference type="RefSeq" id="WP_076374848.1">
    <property type="nucleotide sequence ID" value="NZ_FTMG01000009.1"/>
</dbReference>
<evidence type="ECO:0000313" key="2">
    <source>
        <dbReference type="EMBL" id="MBB6110820.1"/>
    </source>
</evidence>
<dbReference type="CDD" id="cd10981">
    <property type="entry name" value="ZnPC_S1P1"/>
    <property type="match status" value="1"/>
</dbReference>
<dbReference type="Proteomes" id="UP000541583">
    <property type="component" value="Unassembled WGS sequence"/>
</dbReference>
<evidence type="ECO:0008006" key="4">
    <source>
        <dbReference type="Google" id="ProtNLM"/>
    </source>
</evidence>
<keyword evidence="1" id="KW-1133">Transmembrane helix</keyword>
<sequence length="338" mass="38977">MPGNKKTSNTSLKTHYLIRRRIILSLSGIGLMLLCSSWGFFAHYRINRLAVFTLPKGMAGFYKTNVDYITEHAVSADKRRYVDSTEIPHHFFDADHYGKKPFAAMPRRWADAATKYSADTLDKYGTVPWTIQYQYYKLVRAFKAHDTIAILNTSANLGHYVADAHVPLHLTLNYDGQLTDQIGIHGLWETRLPELFIKQYNLFAGHAHYIDNPLTEAFKICQVSFKSVDSVLRFERIVNKNFLPDKKYSPVMRGKRKLNDYSVAYSHAYHKMLKGMVERQMRASIRSVGSFWYSAWVDAGQPDLNKLIAQPLSSEERINLQHEEAMYKTGKCIYQTTK</sequence>
<dbReference type="SUPFAM" id="SSF48537">
    <property type="entry name" value="Phospholipase C/P1 nuclease"/>
    <property type="match status" value="1"/>
</dbReference>
<keyword evidence="3" id="KW-1185">Reference proteome</keyword>
<protein>
    <recommendedName>
        <fullName evidence="4">S1/P1 Nuclease</fullName>
    </recommendedName>
</protein>
<gene>
    <name evidence="2" type="ORF">HDF23_003581</name>
</gene>
<comment type="caution">
    <text evidence="2">The sequence shown here is derived from an EMBL/GenBank/DDBJ whole genome shotgun (WGS) entry which is preliminary data.</text>
</comment>
<keyword evidence="1" id="KW-0812">Transmembrane</keyword>